<dbReference type="AlphaFoldDB" id="A0A2T0JRQ6"/>
<name>A0A2T0JRQ6_9ACTN</name>
<evidence type="ECO:0000259" key="1">
    <source>
        <dbReference type="Pfam" id="PF01841"/>
    </source>
</evidence>
<evidence type="ECO:0000313" key="2">
    <source>
        <dbReference type="EMBL" id="PRX10119.1"/>
    </source>
</evidence>
<accession>A0A2T0JRQ6</accession>
<evidence type="ECO:0000313" key="3">
    <source>
        <dbReference type="Proteomes" id="UP000239415"/>
    </source>
</evidence>
<proteinExistence type="predicted"/>
<comment type="caution">
    <text evidence="2">The sequence shown here is derived from an EMBL/GenBank/DDBJ whole genome shotgun (WGS) entry which is preliminary data.</text>
</comment>
<reference evidence="2 3" key="1">
    <citation type="submission" date="2018-03" db="EMBL/GenBank/DDBJ databases">
        <title>Genomic Encyclopedia of Archaeal and Bacterial Type Strains, Phase II (KMG-II): from individual species to whole genera.</title>
        <authorList>
            <person name="Goeker M."/>
        </authorList>
    </citation>
    <scope>NUCLEOTIDE SEQUENCE [LARGE SCALE GENOMIC DNA]</scope>
    <source>
        <strain evidence="2 3">DSM 43146</strain>
    </source>
</reference>
<dbReference type="InterPro" id="IPR002931">
    <property type="entry name" value="Transglutaminase-like"/>
</dbReference>
<organism evidence="2 3">
    <name type="scientific">Actinoplanes italicus</name>
    <dbReference type="NCBI Taxonomy" id="113567"/>
    <lineage>
        <taxon>Bacteria</taxon>
        <taxon>Bacillati</taxon>
        <taxon>Actinomycetota</taxon>
        <taxon>Actinomycetes</taxon>
        <taxon>Micromonosporales</taxon>
        <taxon>Micromonosporaceae</taxon>
        <taxon>Actinoplanes</taxon>
    </lineage>
</organism>
<dbReference type="RefSeq" id="WP_106330377.1">
    <property type="nucleotide sequence ID" value="NZ_BOMO01000145.1"/>
</dbReference>
<dbReference type="Proteomes" id="UP000239415">
    <property type="component" value="Unassembled WGS sequence"/>
</dbReference>
<dbReference type="Pfam" id="PF01841">
    <property type="entry name" value="Transglut_core"/>
    <property type="match status" value="1"/>
</dbReference>
<feature type="domain" description="Transglutaminase-like" evidence="1">
    <location>
        <begin position="92"/>
        <end position="147"/>
    </location>
</feature>
<keyword evidence="3" id="KW-1185">Reference proteome</keyword>
<dbReference type="InterPro" id="IPR038765">
    <property type="entry name" value="Papain-like_cys_pep_sf"/>
</dbReference>
<gene>
    <name evidence="2" type="ORF">CLV67_1343</name>
</gene>
<protein>
    <submittedName>
        <fullName evidence="2">Transglutaminase superfamily protein</fullName>
    </submittedName>
</protein>
<dbReference type="OrthoDB" id="148799at2"/>
<sequence length="272" mass="29498">MTETIDYATPGPLTTIGSRHEPALADLPPDPVAICRAVHDLVIQPGDAGKLELPEHRFASNQLRAAADIITALLAIDAAPLTVPRGPEQRVVGTCRHFAVLSCALMRHRGIEARTRCGFATYFQPGQGLDHWITEYRRDGRWVRVDTEILGGTLVKQPDDLAVGEFLTGGEAWAAYRRGTIDASRFGVYGTENFGPAEIRGNAVRDLAALQKIETLPWDEWGRMGASYRHETGPDYDELIDTIAATCAADDPAALAALYASGDLPVPADLVR</sequence>
<dbReference type="EMBL" id="PVMZ01000034">
    <property type="protein sequence ID" value="PRX10119.1"/>
    <property type="molecule type" value="Genomic_DNA"/>
</dbReference>
<dbReference type="Gene3D" id="3.10.620.30">
    <property type="match status" value="1"/>
</dbReference>
<dbReference type="SUPFAM" id="SSF54001">
    <property type="entry name" value="Cysteine proteinases"/>
    <property type="match status" value="1"/>
</dbReference>